<organism evidence="2 3">
    <name type="scientific">Microtetraspora fusca</name>
    <dbReference type="NCBI Taxonomy" id="1997"/>
    <lineage>
        <taxon>Bacteria</taxon>
        <taxon>Bacillati</taxon>
        <taxon>Actinomycetota</taxon>
        <taxon>Actinomycetes</taxon>
        <taxon>Streptosporangiales</taxon>
        <taxon>Streptosporangiaceae</taxon>
        <taxon>Microtetraspora</taxon>
    </lineage>
</organism>
<evidence type="ECO:0000313" key="3">
    <source>
        <dbReference type="Proteomes" id="UP001602119"/>
    </source>
</evidence>
<keyword evidence="2" id="KW-0067">ATP-binding</keyword>
<dbReference type="PRINTS" id="PR00038">
    <property type="entry name" value="HTHLUXR"/>
</dbReference>
<evidence type="ECO:0000259" key="1">
    <source>
        <dbReference type="PROSITE" id="PS50043"/>
    </source>
</evidence>
<dbReference type="PANTHER" id="PTHR47691">
    <property type="entry name" value="REGULATOR-RELATED"/>
    <property type="match status" value="1"/>
</dbReference>
<dbReference type="Pfam" id="PF25872">
    <property type="entry name" value="HTH_77"/>
    <property type="match status" value="1"/>
</dbReference>
<dbReference type="InterPro" id="IPR027417">
    <property type="entry name" value="P-loop_NTPase"/>
</dbReference>
<dbReference type="EMBL" id="JBIAXI010000005">
    <property type="protein sequence ID" value="MFF4773214.1"/>
    <property type="molecule type" value="Genomic_DNA"/>
</dbReference>
<dbReference type="PROSITE" id="PS50043">
    <property type="entry name" value="HTH_LUXR_2"/>
    <property type="match status" value="1"/>
</dbReference>
<dbReference type="PANTHER" id="PTHR47691:SF3">
    <property type="entry name" value="HTH-TYPE TRANSCRIPTIONAL REGULATOR RV0890C-RELATED"/>
    <property type="match status" value="1"/>
</dbReference>
<evidence type="ECO:0000313" key="2">
    <source>
        <dbReference type="EMBL" id="MFF4773214.1"/>
    </source>
</evidence>
<dbReference type="SUPFAM" id="SSF52540">
    <property type="entry name" value="P-loop containing nucleoside triphosphate hydrolases"/>
    <property type="match status" value="1"/>
</dbReference>
<dbReference type="Proteomes" id="UP001602119">
    <property type="component" value="Unassembled WGS sequence"/>
</dbReference>
<dbReference type="PRINTS" id="PR00364">
    <property type="entry name" value="DISEASERSIST"/>
</dbReference>
<dbReference type="InterPro" id="IPR000792">
    <property type="entry name" value="Tscrpt_reg_LuxR_C"/>
</dbReference>
<feature type="domain" description="HTH luxR-type" evidence="1">
    <location>
        <begin position="673"/>
        <end position="738"/>
    </location>
</feature>
<sequence>MIGNLPAEPASFVGRADEREYVAGLLGRARLVTLTGAPGVGKSRLARRVAADAHRRFPDGVWLVELSPLRDPRDLLPHVAATLAGPGDGEDPGGRGETEAAALAARVGDRRMLLVLDTCEHLPAACAELAGHLLEHCPGLRVLTTGREPLDAPGEHVVTVLPLGDDAVTLFADRAVATVPDFVVDRANRAHVVRLCEELDGVPLAIELAATRLRALSVQDISARLSDRFRLLSRAESETGESRHRTLRTAIGWSHELCEPRERLLWARLSVFSHGFERETAEEVCADGALSRDDVFALLARLVEKSVLLREGDRYRLLHAVRAYGAERLRELGEEEAVRDRHRDAYLRLARRAEAEWAGPGQLVWARRMAEELPNFLAALDHALTGDPRAAVELAGTLWPLWIACGRHREGRRYLDRALAATGRPTPHRVKALWAAAWVEARHFDVHRARTRMEECRRGPGASVWGAHAAAVVAFAAGDDEDAARRLDGLLAARGGTGPAWLLGRNPACVLSQEGLALARSGGVRAREVLDDAMWRGTLNGDCWSRSVANQGLAVLAWENGDLAEAEERNREALRLGRDLGDLAGALAGFEVQAWLAAATGRGGLAATLLGAVEGLGASTGIRLDEAPYWGARHSTCAEIARGLAGGPTFRTALAEGAGLDLDAVYRRALGDPPKEGACLTPRESQVAELIADGLSNRELAERLMIAERTADTHVENILAKLRMSSRVQIAAWVAVRRSAPQQAHIGEGIGHRPDVT</sequence>
<dbReference type="SMART" id="SM00421">
    <property type="entry name" value="HTH_LUXR"/>
    <property type="match status" value="1"/>
</dbReference>
<proteinExistence type="predicted"/>
<dbReference type="Pfam" id="PF00196">
    <property type="entry name" value="GerE"/>
    <property type="match status" value="1"/>
</dbReference>
<dbReference type="InterPro" id="IPR016032">
    <property type="entry name" value="Sig_transdc_resp-reg_C-effctor"/>
</dbReference>
<dbReference type="InterPro" id="IPR049945">
    <property type="entry name" value="AAA_22"/>
</dbReference>
<dbReference type="Gene3D" id="1.10.10.10">
    <property type="entry name" value="Winged helix-like DNA-binding domain superfamily/Winged helix DNA-binding domain"/>
    <property type="match status" value="1"/>
</dbReference>
<dbReference type="GO" id="GO:0005524">
    <property type="term" value="F:ATP binding"/>
    <property type="evidence" value="ECO:0007669"/>
    <property type="project" value="UniProtKB-KW"/>
</dbReference>
<protein>
    <submittedName>
        <fullName evidence="2">ATP-binding protein</fullName>
    </submittedName>
</protein>
<keyword evidence="2" id="KW-0547">Nucleotide-binding</keyword>
<name>A0ABW6V5Q8_MICFU</name>
<keyword evidence="3" id="KW-1185">Reference proteome</keyword>
<dbReference type="SUPFAM" id="SSF46894">
    <property type="entry name" value="C-terminal effector domain of the bipartite response regulators"/>
    <property type="match status" value="1"/>
</dbReference>
<dbReference type="Gene3D" id="3.40.50.300">
    <property type="entry name" value="P-loop containing nucleotide triphosphate hydrolases"/>
    <property type="match status" value="1"/>
</dbReference>
<dbReference type="InterPro" id="IPR036388">
    <property type="entry name" value="WH-like_DNA-bd_sf"/>
</dbReference>
<dbReference type="CDD" id="cd06170">
    <property type="entry name" value="LuxR_C_like"/>
    <property type="match status" value="1"/>
</dbReference>
<dbReference type="Pfam" id="PF13401">
    <property type="entry name" value="AAA_22"/>
    <property type="match status" value="1"/>
</dbReference>
<dbReference type="InterPro" id="IPR058852">
    <property type="entry name" value="HTH_77"/>
</dbReference>
<comment type="caution">
    <text evidence="2">The sequence shown here is derived from an EMBL/GenBank/DDBJ whole genome shotgun (WGS) entry which is preliminary data.</text>
</comment>
<reference evidence="2 3" key="1">
    <citation type="submission" date="2024-10" db="EMBL/GenBank/DDBJ databases">
        <title>The Natural Products Discovery Center: Release of the First 8490 Sequenced Strains for Exploring Actinobacteria Biosynthetic Diversity.</title>
        <authorList>
            <person name="Kalkreuter E."/>
            <person name="Kautsar S.A."/>
            <person name="Yang D."/>
            <person name="Bader C.D."/>
            <person name="Teijaro C.N."/>
            <person name="Fluegel L."/>
            <person name="Davis C.M."/>
            <person name="Simpson J.R."/>
            <person name="Lauterbach L."/>
            <person name="Steele A.D."/>
            <person name="Gui C."/>
            <person name="Meng S."/>
            <person name="Li G."/>
            <person name="Viehrig K."/>
            <person name="Ye F."/>
            <person name="Su P."/>
            <person name="Kiefer A.F."/>
            <person name="Nichols A."/>
            <person name="Cepeda A.J."/>
            <person name="Yan W."/>
            <person name="Fan B."/>
            <person name="Jiang Y."/>
            <person name="Adhikari A."/>
            <person name="Zheng C.-J."/>
            <person name="Schuster L."/>
            <person name="Cowan T.M."/>
            <person name="Smanski M.J."/>
            <person name="Chevrette M.G."/>
            <person name="De Carvalho L.P.S."/>
            <person name="Shen B."/>
        </authorList>
    </citation>
    <scope>NUCLEOTIDE SEQUENCE [LARGE SCALE GENOMIC DNA]</scope>
    <source>
        <strain evidence="2 3">NPDC001281</strain>
    </source>
</reference>
<dbReference type="RefSeq" id="WP_387341605.1">
    <property type="nucleotide sequence ID" value="NZ_JBIAXI010000005.1"/>
</dbReference>
<accession>A0ABW6V5Q8</accession>
<gene>
    <name evidence="2" type="ORF">ACFY05_10185</name>
</gene>